<keyword evidence="3" id="KW-0677">Repeat</keyword>
<dbReference type="PANTHER" id="PTHR24369:SF210">
    <property type="entry name" value="CHAOPTIN-RELATED"/>
    <property type="match status" value="1"/>
</dbReference>
<dbReference type="GO" id="GO:0005886">
    <property type="term" value="C:plasma membrane"/>
    <property type="evidence" value="ECO:0007669"/>
    <property type="project" value="TreeGrafter"/>
</dbReference>
<reference evidence="7" key="1">
    <citation type="submission" date="2025-08" db="UniProtKB">
        <authorList>
            <consortium name="RefSeq"/>
        </authorList>
    </citation>
    <scope>IDENTIFICATION</scope>
    <source>
        <tissue evidence="7">Muscle</tissue>
    </source>
</reference>
<keyword evidence="2 5" id="KW-0732">Signal</keyword>
<dbReference type="Proteomes" id="UP000515164">
    <property type="component" value="Unplaced"/>
</dbReference>
<keyword evidence="4" id="KW-1133">Transmembrane helix</keyword>
<accession>A0A6P8N1Q8</accession>
<evidence type="ECO:0000313" key="6">
    <source>
        <dbReference type="Proteomes" id="UP000515164"/>
    </source>
</evidence>
<evidence type="ECO:0000256" key="3">
    <source>
        <dbReference type="ARBA" id="ARBA00022737"/>
    </source>
</evidence>
<name>A0A6P8N1Q8_9HYME</name>
<dbReference type="PANTHER" id="PTHR24369">
    <property type="entry name" value="ANTIGEN BSP, PUTATIVE-RELATED"/>
    <property type="match status" value="1"/>
</dbReference>
<dbReference type="InterPro" id="IPR003591">
    <property type="entry name" value="Leu-rich_rpt_typical-subtyp"/>
</dbReference>
<dbReference type="Pfam" id="PF13306">
    <property type="entry name" value="LRR_5"/>
    <property type="match status" value="1"/>
</dbReference>
<dbReference type="InterPro" id="IPR050541">
    <property type="entry name" value="LRR_TM_domain-containing"/>
</dbReference>
<dbReference type="RefSeq" id="XP_033308932.1">
    <property type="nucleotide sequence ID" value="XM_033453041.1"/>
</dbReference>
<dbReference type="GeneID" id="117210232"/>
<keyword evidence="1" id="KW-0433">Leucine-rich repeat</keyword>
<feature type="signal peptide" evidence="5">
    <location>
        <begin position="1"/>
        <end position="18"/>
    </location>
</feature>
<sequence length="498" mass="57000">MNYRFFVIFIFTFATVECQNVANNANANNTNATVDVETTNLKEEEIFEPKPPHLCTVCNCIDDIIDCGNRNLTHHFEGEQWSNKTIKIASFKGNLLVHVKPFPKIEIRKLSLQKNEIMRIDPRAFKEIINLTELDLSHNQLTTENLKPVVFEGKFSPDAYEPLEKLVVLDLAHNVLHSLHQDLFEHMESLKVLNLSWNQFSRIDERTSIAISSLPYLEELDLSYCRLKTLSDVHFYSSRSLRKLNLSGNLFTSVPKALEETTMLEVLYLDENPIQIINHSHPFPLIPKLKELSLCCMPHLTIVGPYAFSGLTSLEHLRIENCPKLESIDDYALATQSNSEAPVWPPLKKLDLSDNALRYLPQQLVARWDWLEKLDLMNNKWSCDCNNQYLIGTLLPTYGKKLMGDELDSLTCTFPPEHAGKNLSSLSHRSLRCLDLYNAKPERDATILIGVLVGLLLAIPVCLTIFVFWRRGFFFCGTQGPATFSRAFYKRATDDDEF</sequence>
<dbReference type="KEGG" id="bbif:117210232"/>
<keyword evidence="4" id="KW-0472">Membrane</keyword>
<dbReference type="SUPFAM" id="SSF52058">
    <property type="entry name" value="L domain-like"/>
    <property type="match status" value="1"/>
</dbReference>
<evidence type="ECO:0000256" key="2">
    <source>
        <dbReference type="ARBA" id="ARBA00022729"/>
    </source>
</evidence>
<feature type="chain" id="PRO_5027583567" evidence="5">
    <location>
        <begin position="19"/>
        <end position="498"/>
    </location>
</feature>
<evidence type="ECO:0000256" key="5">
    <source>
        <dbReference type="SAM" id="SignalP"/>
    </source>
</evidence>
<keyword evidence="4" id="KW-0812">Transmembrane</keyword>
<evidence type="ECO:0000256" key="1">
    <source>
        <dbReference type="ARBA" id="ARBA00022614"/>
    </source>
</evidence>
<feature type="transmembrane region" description="Helical" evidence="4">
    <location>
        <begin position="447"/>
        <end position="469"/>
    </location>
</feature>
<dbReference type="Pfam" id="PF13855">
    <property type="entry name" value="LRR_8"/>
    <property type="match status" value="2"/>
</dbReference>
<dbReference type="PROSITE" id="PS51450">
    <property type="entry name" value="LRR"/>
    <property type="match status" value="2"/>
</dbReference>
<dbReference type="InterPro" id="IPR026906">
    <property type="entry name" value="LRR_5"/>
</dbReference>
<dbReference type="AlphaFoldDB" id="A0A6P8N1Q8"/>
<protein>
    <submittedName>
        <fullName evidence="7">Leucine-rich repeat neuronal protein 2-like</fullName>
    </submittedName>
</protein>
<dbReference type="InterPro" id="IPR001611">
    <property type="entry name" value="Leu-rich_rpt"/>
</dbReference>
<dbReference type="Pfam" id="PF13516">
    <property type="entry name" value="LRR_6"/>
    <property type="match status" value="1"/>
</dbReference>
<keyword evidence="6" id="KW-1185">Reference proteome</keyword>
<evidence type="ECO:0000256" key="4">
    <source>
        <dbReference type="SAM" id="Phobius"/>
    </source>
</evidence>
<organism evidence="6 7">
    <name type="scientific">Bombus bifarius</name>
    <dbReference type="NCBI Taxonomy" id="103933"/>
    <lineage>
        <taxon>Eukaryota</taxon>
        <taxon>Metazoa</taxon>
        <taxon>Ecdysozoa</taxon>
        <taxon>Arthropoda</taxon>
        <taxon>Hexapoda</taxon>
        <taxon>Insecta</taxon>
        <taxon>Pterygota</taxon>
        <taxon>Neoptera</taxon>
        <taxon>Endopterygota</taxon>
        <taxon>Hymenoptera</taxon>
        <taxon>Apocrita</taxon>
        <taxon>Aculeata</taxon>
        <taxon>Apoidea</taxon>
        <taxon>Anthophila</taxon>
        <taxon>Apidae</taxon>
        <taxon>Bombus</taxon>
        <taxon>Pyrobombus</taxon>
    </lineage>
</organism>
<dbReference type="PRINTS" id="PR00019">
    <property type="entry name" value="LEURICHRPT"/>
</dbReference>
<gene>
    <name evidence="7" type="primary">LOC117210232</name>
</gene>
<dbReference type="InterPro" id="IPR032675">
    <property type="entry name" value="LRR_dom_sf"/>
</dbReference>
<proteinExistence type="predicted"/>
<dbReference type="Gene3D" id="3.80.10.10">
    <property type="entry name" value="Ribonuclease Inhibitor"/>
    <property type="match status" value="3"/>
</dbReference>
<dbReference type="SMART" id="SM00369">
    <property type="entry name" value="LRR_TYP"/>
    <property type="match status" value="6"/>
</dbReference>
<evidence type="ECO:0000313" key="7">
    <source>
        <dbReference type="RefSeq" id="XP_033308932.1"/>
    </source>
</evidence>